<dbReference type="PANTHER" id="PTHR32057">
    <property type="entry name" value="PROTEIN ADENYLYLTRANSFERASE SELO, MITOCHONDRIAL"/>
    <property type="match status" value="1"/>
</dbReference>
<comment type="catalytic activity">
    <reaction evidence="8">
        <text>L-threonyl-[protein] + ATP = 3-O-(5'-adenylyl)-L-threonyl-[protein] + diphosphate</text>
        <dbReference type="Rhea" id="RHEA:54292"/>
        <dbReference type="Rhea" id="RHEA-COMP:11060"/>
        <dbReference type="Rhea" id="RHEA-COMP:13847"/>
        <dbReference type="ChEBI" id="CHEBI:30013"/>
        <dbReference type="ChEBI" id="CHEBI:30616"/>
        <dbReference type="ChEBI" id="CHEBI:33019"/>
        <dbReference type="ChEBI" id="CHEBI:138113"/>
        <dbReference type="EC" id="2.7.7.108"/>
    </reaction>
</comment>
<keyword evidence="7 8" id="KW-0460">Magnesium</keyword>
<feature type="binding site" evidence="8">
    <location>
        <position position="142"/>
    </location>
    <ligand>
        <name>ATP</name>
        <dbReference type="ChEBI" id="CHEBI:30616"/>
    </ligand>
</feature>
<comment type="cofactor">
    <cofactor evidence="8">
        <name>Mg(2+)</name>
        <dbReference type="ChEBI" id="CHEBI:18420"/>
    </cofactor>
    <cofactor evidence="8">
        <name>Mn(2+)</name>
        <dbReference type="ChEBI" id="CHEBI:29035"/>
    </cofactor>
</comment>
<dbReference type="HAMAP" id="MF_00692">
    <property type="entry name" value="SelO"/>
    <property type="match status" value="1"/>
</dbReference>
<feature type="active site" description="Proton acceptor" evidence="8">
    <location>
        <position position="269"/>
    </location>
</feature>
<evidence type="ECO:0000256" key="5">
    <source>
        <dbReference type="ARBA" id="ARBA00022741"/>
    </source>
</evidence>
<comment type="catalytic activity">
    <reaction evidence="8">
        <text>L-seryl-[protein] + ATP = 3-O-(5'-adenylyl)-L-seryl-[protein] + diphosphate</text>
        <dbReference type="Rhea" id="RHEA:58120"/>
        <dbReference type="Rhea" id="RHEA-COMP:9863"/>
        <dbReference type="Rhea" id="RHEA-COMP:15073"/>
        <dbReference type="ChEBI" id="CHEBI:29999"/>
        <dbReference type="ChEBI" id="CHEBI:30616"/>
        <dbReference type="ChEBI" id="CHEBI:33019"/>
        <dbReference type="ChEBI" id="CHEBI:142516"/>
        <dbReference type="EC" id="2.7.7.108"/>
    </reaction>
</comment>
<evidence type="ECO:0000313" key="9">
    <source>
        <dbReference type="EMBL" id="EOQ97320.1"/>
    </source>
</evidence>
<comment type="similarity">
    <text evidence="1 8">Belongs to the SELO family.</text>
</comment>
<feature type="binding site" evidence="8">
    <location>
        <position position="110"/>
    </location>
    <ligand>
        <name>ATP</name>
        <dbReference type="ChEBI" id="CHEBI:30616"/>
    </ligand>
</feature>
<keyword evidence="8" id="KW-0464">Manganese</keyword>
<dbReference type="Pfam" id="PF02696">
    <property type="entry name" value="SelO"/>
    <property type="match status" value="1"/>
</dbReference>
<feature type="binding site" evidence="8">
    <location>
        <position position="193"/>
    </location>
    <ligand>
        <name>ATP</name>
        <dbReference type="ChEBI" id="CHEBI:30616"/>
    </ligand>
</feature>
<comment type="catalytic activity">
    <reaction evidence="8">
        <text>L-seryl-[protein] + UTP = O-(5'-uridylyl)-L-seryl-[protein] + diphosphate</text>
        <dbReference type="Rhea" id="RHEA:64604"/>
        <dbReference type="Rhea" id="RHEA-COMP:9863"/>
        <dbReference type="Rhea" id="RHEA-COMP:16635"/>
        <dbReference type="ChEBI" id="CHEBI:29999"/>
        <dbReference type="ChEBI" id="CHEBI:33019"/>
        <dbReference type="ChEBI" id="CHEBI:46398"/>
        <dbReference type="ChEBI" id="CHEBI:156051"/>
    </reaction>
</comment>
<comment type="catalytic activity">
    <reaction evidence="8">
        <text>L-tyrosyl-[protein] + UTP = O-(5'-uridylyl)-L-tyrosyl-[protein] + diphosphate</text>
        <dbReference type="Rhea" id="RHEA:83887"/>
        <dbReference type="Rhea" id="RHEA-COMP:10136"/>
        <dbReference type="Rhea" id="RHEA-COMP:20238"/>
        <dbReference type="ChEBI" id="CHEBI:33019"/>
        <dbReference type="ChEBI" id="CHEBI:46398"/>
        <dbReference type="ChEBI" id="CHEBI:46858"/>
        <dbReference type="ChEBI" id="CHEBI:90602"/>
    </reaction>
</comment>
<feature type="binding site" evidence="8">
    <location>
        <position position="109"/>
    </location>
    <ligand>
        <name>ATP</name>
        <dbReference type="ChEBI" id="CHEBI:30616"/>
    </ligand>
</feature>
<accession>R9AAV4</accession>
<evidence type="ECO:0000313" key="10">
    <source>
        <dbReference type="Proteomes" id="UP000013984"/>
    </source>
</evidence>
<feature type="binding site" evidence="8">
    <location>
        <position position="279"/>
    </location>
    <ligand>
        <name>ATP</name>
        <dbReference type="ChEBI" id="CHEBI:30616"/>
    </ligand>
</feature>
<evidence type="ECO:0000256" key="1">
    <source>
        <dbReference type="ARBA" id="ARBA00009747"/>
    </source>
</evidence>
<dbReference type="EC" id="2.7.7.108" evidence="8"/>
<dbReference type="Proteomes" id="UP000013984">
    <property type="component" value="Unassembled WGS sequence"/>
</dbReference>
<feature type="binding site" evidence="8">
    <location>
        <position position="270"/>
    </location>
    <ligand>
        <name>Mg(2+)</name>
        <dbReference type="ChEBI" id="CHEBI:18420"/>
    </ligand>
</feature>
<evidence type="ECO:0000256" key="2">
    <source>
        <dbReference type="ARBA" id="ARBA00022679"/>
    </source>
</evidence>
<evidence type="ECO:0000256" key="7">
    <source>
        <dbReference type="ARBA" id="ARBA00022842"/>
    </source>
</evidence>
<name>R9AAV4_9LEPT</name>
<comment type="catalytic activity">
    <reaction evidence="8">
        <text>L-tyrosyl-[protein] + ATP = O-(5'-adenylyl)-L-tyrosyl-[protein] + diphosphate</text>
        <dbReference type="Rhea" id="RHEA:54288"/>
        <dbReference type="Rhea" id="RHEA-COMP:10136"/>
        <dbReference type="Rhea" id="RHEA-COMP:13846"/>
        <dbReference type="ChEBI" id="CHEBI:30616"/>
        <dbReference type="ChEBI" id="CHEBI:33019"/>
        <dbReference type="ChEBI" id="CHEBI:46858"/>
        <dbReference type="ChEBI" id="CHEBI:83624"/>
        <dbReference type="EC" id="2.7.7.108"/>
    </reaction>
</comment>
<evidence type="ECO:0000256" key="4">
    <source>
        <dbReference type="ARBA" id="ARBA00022723"/>
    </source>
</evidence>
<dbReference type="GO" id="GO:0070733">
    <property type="term" value="F:AMPylase activity"/>
    <property type="evidence" value="ECO:0007669"/>
    <property type="project" value="UniProtKB-EC"/>
</dbReference>
<feature type="binding site" evidence="8">
    <location>
        <position position="279"/>
    </location>
    <ligand>
        <name>Mg(2+)</name>
        <dbReference type="ChEBI" id="CHEBI:18420"/>
    </ligand>
</feature>
<comment type="function">
    <text evidence="8">Nucleotidyltransferase involved in the post-translational modification of proteins. It can catalyze the addition of adenosine monophosphate (AMP) or uridine monophosphate (UMP) to a protein, resulting in modifications known as AMPylation and UMPylation.</text>
</comment>
<feature type="binding site" evidence="8">
    <location>
        <position position="107"/>
    </location>
    <ligand>
        <name>ATP</name>
        <dbReference type="ChEBI" id="CHEBI:30616"/>
    </ligand>
</feature>
<dbReference type="GO" id="GO:0000287">
    <property type="term" value="F:magnesium ion binding"/>
    <property type="evidence" value="ECO:0007669"/>
    <property type="project" value="UniProtKB-UniRule"/>
</dbReference>
<dbReference type="EMBL" id="AOGZ02000014">
    <property type="protein sequence ID" value="EOQ97320.1"/>
    <property type="molecule type" value="Genomic_DNA"/>
</dbReference>
<sequence>MKIKRTINVKGGLNDMPSFSFPSHPATETTYTSLPNSFFQSTKPTPVSSPKVLFWNDDLASEFQFSHWKKQEEATAHFFSGTNLPEGFQPFAQAYAGHQFGHFAVLGDGRTIVMGEFKNRSGERFDFQWKGSGRTKYSRNGDGRATLSAMVREYIMSEAMAGLQIPTTRSLAVVKSGETVLREEPQEGAVLTRVAKSHIRVGTFEYAYQTLSLEELEALFQYTANRHAPEVLQTDNPALTFLDFVMKRQVTLITNWMRVGFIHGVMNTDNMSISGETIDYGPCAFMNGFSAKRVFSSIDVNGRYAFSNQVGIAQWNLACLTNSLLPLIDPNQETAIELAKAKLNELETWFQISYLRMLGEKIGIPNLTEKELPLLQSLYQWMQDTEADFTNTFLVLEGVYTPKDSIYNDTRWKDWVKVWIEEQKKQGIREEDAITLMQKSNPSLVPRNHLVEIALANANQGLTSVAEQLIERSLSPYKRELGYDYSEEAPSGGDGNYRTFCGT</sequence>
<keyword evidence="5 8" id="KW-0547">Nucleotide-binding</keyword>
<evidence type="ECO:0000256" key="8">
    <source>
        <dbReference type="HAMAP-Rule" id="MF_00692"/>
    </source>
</evidence>
<keyword evidence="4 8" id="KW-0479">Metal-binding</keyword>
<dbReference type="STRING" id="1218599.LEP1GSC195_2892"/>
<evidence type="ECO:0000256" key="6">
    <source>
        <dbReference type="ARBA" id="ARBA00022840"/>
    </source>
</evidence>
<keyword evidence="6 8" id="KW-0067">ATP-binding</keyword>
<evidence type="ECO:0000256" key="3">
    <source>
        <dbReference type="ARBA" id="ARBA00022695"/>
    </source>
</evidence>
<gene>
    <name evidence="8" type="primary">ydiU</name>
    <name evidence="8" type="synonym">selO</name>
    <name evidence="9" type="ORF">LEP1GSC195_2892</name>
</gene>
<keyword evidence="3 8" id="KW-0548">Nucleotidyltransferase</keyword>
<feature type="binding site" evidence="8">
    <location>
        <position position="130"/>
    </location>
    <ligand>
        <name>ATP</name>
        <dbReference type="ChEBI" id="CHEBI:30616"/>
    </ligand>
</feature>
<protein>
    <recommendedName>
        <fullName evidence="8">Protein nucleotidyltransferase YdiU</fullName>
        <ecNumber evidence="8">2.7.7.-</ecNumber>
    </recommendedName>
    <alternativeName>
        <fullName evidence="8">Protein adenylyltransferase YdiU</fullName>
        <ecNumber evidence="8">2.7.7.108</ecNumber>
    </alternativeName>
    <alternativeName>
        <fullName evidence="8">Protein uridylyltransferase YdiU</fullName>
        <ecNumber evidence="8">2.7.7.-</ecNumber>
    </alternativeName>
</protein>
<dbReference type="GO" id="GO:0005524">
    <property type="term" value="F:ATP binding"/>
    <property type="evidence" value="ECO:0007669"/>
    <property type="project" value="UniProtKB-UniRule"/>
</dbReference>
<comment type="catalytic activity">
    <reaction evidence="8">
        <text>L-histidyl-[protein] + UTP = N(tele)-(5'-uridylyl)-L-histidyl-[protein] + diphosphate</text>
        <dbReference type="Rhea" id="RHEA:83891"/>
        <dbReference type="Rhea" id="RHEA-COMP:9745"/>
        <dbReference type="Rhea" id="RHEA-COMP:20239"/>
        <dbReference type="ChEBI" id="CHEBI:29979"/>
        <dbReference type="ChEBI" id="CHEBI:33019"/>
        <dbReference type="ChEBI" id="CHEBI:46398"/>
        <dbReference type="ChEBI" id="CHEBI:233474"/>
    </reaction>
</comment>
<dbReference type="GO" id="GO:0030145">
    <property type="term" value="F:manganese ion binding"/>
    <property type="evidence" value="ECO:0007669"/>
    <property type="project" value="UniProtKB-UniRule"/>
</dbReference>
<feature type="binding site" evidence="8">
    <location>
        <position position="200"/>
    </location>
    <ligand>
        <name>ATP</name>
        <dbReference type="ChEBI" id="CHEBI:30616"/>
    </ligand>
</feature>
<comment type="caution">
    <text evidence="9">The sequence shown here is derived from an EMBL/GenBank/DDBJ whole genome shotgun (WGS) entry which is preliminary data.</text>
</comment>
<dbReference type="NCBIfam" id="NF000658">
    <property type="entry name" value="PRK00029.1"/>
    <property type="match status" value="1"/>
</dbReference>
<dbReference type="InterPro" id="IPR003846">
    <property type="entry name" value="SelO"/>
</dbReference>
<organism evidence="9 10">
    <name type="scientific">Leptospira wolbachii serovar Codice str. CDC</name>
    <dbReference type="NCBI Taxonomy" id="1218599"/>
    <lineage>
        <taxon>Bacteria</taxon>
        <taxon>Pseudomonadati</taxon>
        <taxon>Spirochaetota</taxon>
        <taxon>Spirochaetia</taxon>
        <taxon>Leptospirales</taxon>
        <taxon>Leptospiraceae</taxon>
        <taxon>Leptospira</taxon>
    </lineage>
</organism>
<proteinExistence type="inferred from homology"/>
<keyword evidence="2 8" id="KW-0808">Transferase</keyword>
<feature type="binding site" evidence="8">
    <location>
        <position position="143"/>
    </location>
    <ligand>
        <name>ATP</name>
        <dbReference type="ChEBI" id="CHEBI:30616"/>
    </ligand>
</feature>
<dbReference type="AlphaFoldDB" id="R9AAV4"/>
<reference evidence="9" key="1">
    <citation type="submission" date="2013-04" db="EMBL/GenBank/DDBJ databases">
        <authorList>
            <person name="Harkins D.M."/>
            <person name="Durkin A.S."/>
            <person name="Brinkac L.M."/>
            <person name="Haft D.H."/>
            <person name="Selengut J.D."/>
            <person name="Sanka R."/>
            <person name="DePew J."/>
            <person name="Purushe J."/>
            <person name="Galloway R.L."/>
            <person name="Vinetz J.M."/>
            <person name="Sutton G.G."/>
            <person name="Nierman W.C."/>
            <person name="Fouts D.E."/>
        </authorList>
    </citation>
    <scope>NUCLEOTIDE SEQUENCE [LARGE SCALE GENOMIC DNA]</scope>
    <source>
        <strain evidence="9">CDC</strain>
    </source>
</reference>
<keyword evidence="10" id="KW-1185">Reference proteome</keyword>
<dbReference type="EC" id="2.7.7.-" evidence="8"/>
<dbReference type="PANTHER" id="PTHR32057:SF14">
    <property type="entry name" value="PROTEIN ADENYLYLTRANSFERASE SELO, MITOCHONDRIAL"/>
    <property type="match status" value="1"/>
</dbReference>